<gene>
    <name evidence="2" type="ordered locus">HMPREF0389_01407</name>
</gene>
<dbReference type="RefSeq" id="WP_014262534.1">
    <property type="nucleotide sequence ID" value="NC_016630.1"/>
</dbReference>
<dbReference type="OrthoDB" id="10002330at2"/>
<evidence type="ECO:0008006" key="4">
    <source>
        <dbReference type="Google" id="ProtNLM"/>
    </source>
</evidence>
<evidence type="ECO:0000313" key="2">
    <source>
        <dbReference type="EMBL" id="EFE27776.1"/>
    </source>
</evidence>
<protein>
    <recommendedName>
        <fullName evidence="4">Lipoprotein</fullName>
    </recommendedName>
</protein>
<dbReference type="AlphaFoldDB" id="D6GTG9"/>
<feature type="signal peptide" evidence="1">
    <location>
        <begin position="1"/>
        <end position="19"/>
    </location>
</feature>
<dbReference type="KEGG" id="faa:HMPREF0389_01407"/>
<name>D6GTG9_FILAD</name>
<dbReference type="PROSITE" id="PS51257">
    <property type="entry name" value="PROKAR_LIPOPROTEIN"/>
    <property type="match status" value="1"/>
</dbReference>
<dbReference type="STRING" id="546269.HMPREF0389_01407"/>
<dbReference type="eggNOG" id="ENOG5033C9K">
    <property type="taxonomic scope" value="Bacteria"/>
</dbReference>
<proteinExistence type="predicted"/>
<evidence type="ECO:0000256" key="1">
    <source>
        <dbReference type="SAM" id="SignalP"/>
    </source>
</evidence>
<evidence type="ECO:0000313" key="3">
    <source>
        <dbReference type="Proteomes" id="UP000007468"/>
    </source>
</evidence>
<dbReference type="EMBL" id="CP002390">
    <property type="protein sequence ID" value="EFE27776.1"/>
    <property type="molecule type" value="Genomic_DNA"/>
</dbReference>
<keyword evidence="3" id="KW-1185">Reference proteome</keyword>
<sequence length="140" mass="15604">MKKYLAICILCVLMTVLFGACHSSPIQSKLSSYQWKLENISYLDGTDIADTNKDEMQQVTLVFEENTFTLTDETNSKVQTGTYLAEKASGPPECYKLDISFDDSQNKTIGVYGIRRYVDGSVVATVTVPTEDKVFSFVAE</sequence>
<organism evidence="2 3">
    <name type="scientific">Filifactor alocis (strain ATCC 35896 / CCUG 47790 / D40 B5)</name>
    <name type="common">Fusobacterium alocis</name>
    <dbReference type="NCBI Taxonomy" id="546269"/>
    <lineage>
        <taxon>Bacteria</taxon>
        <taxon>Bacillati</taxon>
        <taxon>Bacillota</taxon>
        <taxon>Clostridia</taxon>
        <taxon>Peptostreptococcales</taxon>
        <taxon>Filifactoraceae</taxon>
        <taxon>Filifactor</taxon>
    </lineage>
</organism>
<dbReference type="Proteomes" id="UP000007468">
    <property type="component" value="Chromosome"/>
</dbReference>
<reference evidence="3" key="1">
    <citation type="submission" date="2010-12" db="EMBL/GenBank/DDBJ databases">
        <title>The genome sequence of Filifactor alocis strain ATCC 35896.</title>
        <authorList>
            <consortium name="The Broad Institute Genome Sequencing Platform"/>
            <person name="Ward D."/>
            <person name="Earl A."/>
            <person name="Feldgarden M."/>
            <person name="Young S.K."/>
            <person name="Gargeya S."/>
            <person name="Zeng Q."/>
            <person name="Alvarado L."/>
            <person name="Berlin A."/>
            <person name="Bochicchio J."/>
            <person name="Chapman S.B."/>
            <person name="Chen Z."/>
            <person name="Freedman E."/>
            <person name="Gellesch M."/>
            <person name="Goldberg J."/>
            <person name="Griggs A."/>
            <person name="Gujja S."/>
            <person name="Heilman E."/>
            <person name="Heiman D."/>
            <person name="Howarth C."/>
            <person name="Mehta T."/>
            <person name="Neiman D."/>
            <person name="Pearson M."/>
            <person name="Roberts A."/>
            <person name="Saif S."/>
            <person name="Shea T."/>
            <person name="Shenoy N."/>
            <person name="Sisk P."/>
            <person name="Stolte C."/>
            <person name="Sykes S."/>
            <person name="White J."/>
            <person name="Yandava C."/>
            <person name="Izard J."/>
            <person name="Blanton J.M."/>
            <person name="Baranova O.V."/>
            <person name="Tanner A.C."/>
            <person name="Dewhirst F.E."/>
            <person name="Haas B."/>
            <person name="Nusbaum C."/>
            <person name="Birren B."/>
        </authorList>
    </citation>
    <scope>NUCLEOTIDE SEQUENCE [LARGE SCALE GENOMIC DNA]</scope>
    <source>
        <strain evidence="3">ATCC 35896 / CCUG 47790 / D40 B5</strain>
    </source>
</reference>
<keyword evidence="1" id="KW-0732">Signal</keyword>
<accession>D6GTG9</accession>
<feature type="chain" id="PRO_5038914274" description="Lipoprotein" evidence="1">
    <location>
        <begin position="20"/>
        <end position="140"/>
    </location>
</feature>